<accession>A0A2M6WXZ8</accession>
<gene>
    <name evidence="2" type="ORF">COT77_00025</name>
</gene>
<dbReference type="Pfam" id="PF01402">
    <property type="entry name" value="RHH_1"/>
    <property type="match status" value="1"/>
</dbReference>
<proteinExistence type="predicted"/>
<organism evidence="2 3">
    <name type="scientific">Candidatus Berkelbacteria bacterium CG10_big_fil_rev_8_21_14_0_10_41_12</name>
    <dbReference type="NCBI Taxonomy" id="1974513"/>
    <lineage>
        <taxon>Bacteria</taxon>
        <taxon>Candidatus Berkelbacteria</taxon>
    </lineage>
</organism>
<dbReference type="AlphaFoldDB" id="A0A2M6WXZ8"/>
<dbReference type="Gene3D" id="1.10.1220.10">
    <property type="entry name" value="Met repressor-like"/>
    <property type="match status" value="1"/>
</dbReference>
<comment type="caution">
    <text evidence="2">The sequence shown here is derived from an EMBL/GenBank/DDBJ whole genome shotgun (WGS) entry which is preliminary data.</text>
</comment>
<sequence length="95" mass="11019">MRTVNISLPKELNQQVDRAIRKEGYASRSEFFRTLIRLYFTLRSTNATQQGSFFVPFKKKSLNKIKEELTATDQYSSAFIDSVVKGLEKSSLYKK</sequence>
<evidence type="ECO:0000313" key="2">
    <source>
        <dbReference type="EMBL" id="PIT97684.1"/>
    </source>
</evidence>
<dbReference type="InterPro" id="IPR010985">
    <property type="entry name" value="Ribbon_hlx_hlx"/>
</dbReference>
<dbReference type="SUPFAM" id="SSF47598">
    <property type="entry name" value="Ribbon-helix-helix"/>
    <property type="match status" value="1"/>
</dbReference>
<dbReference type="GO" id="GO:0006355">
    <property type="term" value="P:regulation of DNA-templated transcription"/>
    <property type="evidence" value="ECO:0007669"/>
    <property type="project" value="InterPro"/>
</dbReference>
<evidence type="ECO:0000313" key="3">
    <source>
        <dbReference type="Proteomes" id="UP000228596"/>
    </source>
</evidence>
<name>A0A2M6WXZ8_9BACT</name>
<dbReference type="EMBL" id="PEZV01000001">
    <property type="protein sequence ID" value="PIT97684.1"/>
    <property type="molecule type" value="Genomic_DNA"/>
</dbReference>
<reference evidence="3" key="1">
    <citation type="submission" date="2017-09" db="EMBL/GenBank/DDBJ databases">
        <title>Depth-based differentiation of microbial function through sediment-hosted aquifers and enrichment of novel symbionts in the deep terrestrial subsurface.</title>
        <authorList>
            <person name="Probst A.J."/>
            <person name="Ladd B."/>
            <person name="Jarett J.K."/>
            <person name="Geller-Mcgrath D.E."/>
            <person name="Sieber C.M.K."/>
            <person name="Emerson J.B."/>
            <person name="Anantharaman K."/>
            <person name="Thomas B.C."/>
            <person name="Malmstrom R."/>
            <person name="Stieglmeier M."/>
            <person name="Klingl A."/>
            <person name="Woyke T."/>
            <person name="Ryan C.M."/>
            <person name="Banfield J.F."/>
        </authorList>
    </citation>
    <scope>NUCLEOTIDE SEQUENCE [LARGE SCALE GENOMIC DNA]</scope>
</reference>
<dbReference type="Proteomes" id="UP000228596">
    <property type="component" value="Unassembled WGS sequence"/>
</dbReference>
<protein>
    <recommendedName>
        <fullName evidence="1">Ribbon-helix-helix protein CopG domain-containing protein</fullName>
    </recommendedName>
</protein>
<dbReference type="CDD" id="cd22231">
    <property type="entry name" value="RHH_NikR_HicB-like"/>
    <property type="match status" value="1"/>
</dbReference>
<feature type="domain" description="Ribbon-helix-helix protein CopG" evidence="1">
    <location>
        <begin position="3"/>
        <end position="39"/>
    </location>
</feature>
<dbReference type="InterPro" id="IPR002145">
    <property type="entry name" value="CopG"/>
</dbReference>
<evidence type="ECO:0000259" key="1">
    <source>
        <dbReference type="Pfam" id="PF01402"/>
    </source>
</evidence>
<dbReference type="InterPro" id="IPR013321">
    <property type="entry name" value="Arc_rbn_hlx_hlx"/>
</dbReference>